<accession>A0AAN9QUK2</accession>
<sequence>MFPSFAYVNKIGTHVTLLNSFCGHVLALLVLCFLGFRYFELLFVTNVNYPLIVELGWKRVELLVHQTFLYLDGWWKLKGAATVENQIPNNCYLFNSAEFVR</sequence>
<dbReference type="Proteomes" id="UP001367508">
    <property type="component" value="Unassembled WGS sequence"/>
</dbReference>
<keyword evidence="1" id="KW-0812">Transmembrane</keyword>
<evidence type="ECO:0000256" key="1">
    <source>
        <dbReference type="SAM" id="Phobius"/>
    </source>
</evidence>
<keyword evidence="3" id="KW-1185">Reference proteome</keyword>
<dbReference type="EMBL" id="JAYMYQ010000003">
    <property type="protein sequence ID" value="KAK7343743.1"/>
    <property type="molecule type" value="Genomic_DNA"/>
</dbReference>
<reference evidence="2 3" key="1">
    <citation type="submission" date="2024-01" db="EMBL/GenBank/DDBJ databases">
        <title>The genomes of 5 underutilized Papilionoideae crops provide insights into root nodulation and disease resistanc.</title>
        <authorList>
            <person name="Jiang F."/>
        </authorList>
    </citation>
    <scope>NUCLEOTIDE SEQUENCE [LARGE SCALE GENOMIC DNA]</scope>
    <source>
        <strain evidence="2">LVBAO_FW01</strain>
        <tissue evidence="2">Leaves</tissue>
    </source>
</reference>
<evidence type="ECO:0000313" key="2">
    <source>
        <dbReference type="EMBL" id="KAK7343743.1"/>
    </source>
</evidence>
<protein>
    <submittedName>
        <fullName evidence="2">Uncharacterized protein</fullName>
    </submittedName>
</protein>
<keyword evidence="1" id="KW-1133">Transmembrane helix</keyword>
<comment type="caution">
    <text evidence="2">The sequence shown here is derived from an EMBL/GenBank/DDBJ whole genome shotgun (WGS) entry which is preliminary data.</text>
</comment>
<keyword evidence="1" id="KW-0472">Membrane</keyword>
<dbReference type="AlphaFoldDB" id="A0AAN9QUK2"/>
<name>A0AAN9QUK2_CANGL</name>
<organism evidence="2 3">
    <name type="scientific">Canavalia gladiata</name>
    <name type="common">Sword bean</name>
    <name type="synonym">Dolichos gladiatus</name>
    <dbReference type="NCBI Taxonomy" id="3824"/>
    <lineage>
        <taxon>Eukaryota</taxon>
        <taxon>Viridiplantae</taxon>
        <taxon>Streptophyta</taxon>
        <taxon>Embryophyta</taxon>
        <taxon>Tracheophyta</taxon>
        <taxon>Spermatophyta</taxon>
        <taxon>Magnoliopsida</taxon>
        <taxon>eudicotyledons</taxon>
        <taxon>Gunneridae</taxon>
        <taxon>Pentapetalae</taxon>
        <taxon>rosids</taxon>
        <taxon>fabids</taxon>
        <taxon>Fabales</taxon>
        <taxon>Fabaceae</taxon>
        <taxon>Papilionoideae</taxon>
        <taxon>50 kb inversion clade</taxon>
        <taxon>NPAAA clade</taxon>
        <taxon>indigoferoid/millettioid clade</taxon>
        <taxon>Phaseoleae</taxon>
        <taxon>Canavalia</taxon>
    </lineage>
</organism>
<feature type="transmembrane region" description="Helical" evidence="1">
    <location>
        <begin position="15"/>
        <end position="36"/>
    </location>
</feature>
<gene>
    <name evidence="2" type="ORF">VNO77_12746</name>
</gene>
<proteinExistence type="predicted"/>
<evidence type="ECO:0000313" key="3">
    <source>
        <dbReference type="Proteomes" id="UP001367508"/>
    </source>
</evidence>